<feature type="coiled-coil region" evidence="5">
    <location>
        <begin position="48"/>
        <end position="75"/>
    </location>
</feature>
<reference evidence="9" key="1">
    <citation type="journal article" date="2014" name="Science">
        <title>The coffee genome provides insight into the convergent evolution of caffeine biosynthesis.</title>
        <authorList>
            <person name="Denoeud F."/>
            <person name="Carretero-Paulet L."/>
            <person name="Dereeper A."/>
            <person name="Droc G."/>
            <person name="Guyot R."/>
            <person name="Pietrella M."/>
            <person name="Zheng C."/>
            <person name="Alberti A."/>
            <person name="Anthony F."/>
            <person name="Aprea G."/>
            <person name="Aury J.M."/>
            <person name="Bento P."/>
            <person name="Bernard M."/>
            <person name="Bocs S."/>
            <person name="Campa C."/>
            <person name="Cenci A."/>
            <person name="Combes M.C."/>
            <person name="Crouzillat D."/>
            <person name="Da Silva C."/>
            <person name="Daddiego L."/>
            <person name="De Bellis F."/>
            <person name="Dussert S."/>
            <person name="Garsmeur O."/>
            <person name="Gayraud T."/>
            <person name="Guignon V."/>
            <person name="Jahn K."/>
            <person name="Jamilloux V."/>
            <person name="Joet T."/>
            <person name="Labadie K."/>
            <person name="Lan T."/>
            <person name="Leclercq J."/>
            <person name="Lepelley M."/>
            <person name="Leroy T."/>
            <person name="Li L.T."/>
            <person name="Librado P."/>
            <person name="Lopez L."/>
            <person name="Munoz A."/>
            <person name="Noel B."/>
            <person name="Pallavicini A."/>
            <person name="Perrotta G."/>
            <person name="Poncet V."/>
            <person name="Pot D."/>
            <person name="Priyono X."/>
            <person name="Rigoreau M."/>
            <person name="Rouard M."/>
            <person name="Rozas J."/>
            <person name="Tranchant-Dubreuil C."/>
            <person name="VanBuren R."/>
            <person name="Zhang Q."/>
            <person name="Andrade A.C."/>
            <person name="Argout X."/>
            <person name="Bertrand B."/>
            <person name="de Kochko A."/>
            <person name="Graziosi G."/>
            <person name="Henry R.J."/>
            <person name="Jayarama X."/>
            <person name="Ming R."/>
            <person name="Nagai C."/>
            <person name="Rounsley S."/>
            <person name="Sankoff D."/>
            <person name="Giuliano G."/>
            <person name="Albert V.A."/>
            <person name="Wincker P."/>
            <person name="Lashermes P."/>
        </authorList>
    </citation>
    <scope>NUCLEOTIDE SEQUENCE [LARGE SCALE GENOMIC DNA]</scope>
    <source>
        <strain evidence="9">cv. DH200-94</strain>
    </source>
</reference>
<dbReference type="Gramene" id="CDO99531">
    <property type="protein sequence ID" value="CDO99531"/>
    <property type="gene ID" value="GSCOC_T00029149001"/>
</dbReference>
<dbReference type="Gene3D" id="4.10.280.10">
    <property type="entry name" value="Helix-loop-helix DNA-binding domain"/>
    <property type="match status" value="1"/>
</dbReference>
<dbReference type="GO" id="GO:0090575">
    <property type="term" value="C:RNA polymerase II transcription regulator complex"/>
    <property type="evidence" value="ECO:0007669"/>
    <property type="project" value="TreeGrafter"/>
</dbReference>
<keyword evidence="5" id="KW-0175">Coiled coil</keyword>
<comment type="subcellular location">
    <subcellularLocation>
        <location evidence="1">Nucleus</location>
    </subcellularLocation>
</comment>
<dbReference type="PANTHER" id="PTHR13935:SF90">
    <property type="entry name" value="TRANSCRIPTION FACTOR BHLH162"/>
    <property type="match status" value="1"/>
</dbReference>
<keyword evidence="4" id="KW-0539">Nucleus</keyword>
<dbReference type="PhylomeDB" id="A0A068TTE2"/>
<evidence type="ECO:0000256" key="1">
    <source>
        <dbReference type="ARBA" id="ARBA00004123"/>
    </source>
</evidence>
<feature type="compositionally biased region" description="Basic and acidic residues" evidence="6">
    <location>
        <begin position="9"/>
        <end position="19"/>
    </location>
</feature>
<proteinExistence type="predicted"/>
<protein>
    <recommendedName>
        <fullName evidence="7">BHLH domain-containing protein</fullName>
    </recommendedName>
</protein>
<dbReference type="PANTHER" id="PTHR13935">
    <property type="entry name" value="ACHAETE-SCUTE TRANSCRIPTION FACTOR-RELATED"/>
    <property type="match status" value="1"/>
</dbReference>
<dbReference type="AlphaFoldDB" id="A0A068TTE2"/>
<evidence type="ECO:0000313" key="9">
    <source>
        <dbReference type="Proteomes" id="UP000295252"/>
    </source>
</evidence>
<dbReference type="GO" id="GO:0000977">
    <property type="term" value="F:RNA polymerase II transcription regulatory region sequence-specific DNA binding"/>
    <property type="evidence" value="ECO:0007669"/>
    <property type="project" value="TreeGrafter"/>
</dbReference>
<evidence type="ECO:0000313" key="8">
    <source>
        <dbReference type="EMBL" id="CDO99531.1"/>
    </source>
</evidence>
<evidence type="ECO:0000256" key="5">
    <source>
        <dbReference type="SAM" id="Coils"/>
    </source>
</evidence>
<dbReference type="OrthoDB" id="752507at2759"/>
<name>A0A068TTE2_COFCA</name>
<dbReference type="Pfam" id="PF00010">
    <property type="entry name" value="HLH"/>
    <property type="match status" value="1"/>
</dbReference>
<dbReference type="EMBL" id="HG739088">
    <property type="protein sequence ID" value="CDO99531.1"/>
    <property type="molecule type" value="Genomic_DNA"/>
</dbReference>
<dbReference type="InterPro" id="IPR011598">
    <property type="entry name" value="bHLH_dom"/>
</dbReference>
<dbReference type="FunCoup" id="A0A068TTE2">
    <property type="interactions" value="132"/>
</dbReference>
<dbReference type="Proteomes" id="UP000295252">
    <property type="component" value="Chromosome IV"/>
</dbReference>
<feature type="domain" description="BHLH" evidence="7">
    <location>
        <begin position="7"/>
        <end position="58"/>
    </location>
</feature>
<evidence type="ECO:0000256" key="4">
    <source>
        <dbReference type="ARBA" id="ARBA00023242"/>
    </source>
</evidence>
<dbReference type="PROSITE" id="PS50888">
    <property type="entry name" value="BHLH"/>
    <property type="match status" value="1"/>
</dbReference>
<dbReference type="SMART" id="SM00353">
    <property type="entry name" value="HLH"/>
    <property type="match status" value="1"/>
</dbReference>
<evidence type="ECO:0000259" key="7">
    <source>
        <dbReference type="PROSITE" id="PS50888"/>
    </source>
</evidence>
<dbReference type="STRING" id="49390.A0A068TTE2"/>
<dbReference type="OMA" id="FIFHEIT"/>
<gene>
    <name evidence="8" type="ORF">GSCOC_T00029149001</name>
</gene>
<dbReference type="InterPro" id="IPR015660">
    <property type="entry name" value="MASH1/Ascl1a-like"/>
</dbReference>
<keyword evidence="2" id="KW-0805">Transcription regulation</keyword>
<dbReference type="InterPro" id="IPR036638">
    <property type="entry name" value="HLH_DNA-bd_sf"/>
</dbReference>
<keyword evidence="3" id="KW-0804">Transcription</keyword>
<organism evidence="8 9">
    <name type="scientific">Coffea canephora</name>
    <name type="common">Robusta coffee</name>
    <dbReference type="NCBI Taxonomy" id="49390"/>
    <lineage>
        <taxon>Eukaryota</taxon>
        <taxon>Viridiplantae</taxon>
        <taxon>Streptophyta</taxon>
        <taxon>Embryophyta</taxon>
        <taxon>Tracheophyta</taxon>
        <taxon>Spermatophyta</taxon>
        <taxon>Magnoliopsida</taxon>
        <taxon>eudicotyledons</taxon>
        <taxon>Gunneridae</taxon>
        <taxon>Pentapetalae</taxon>
        <taxon>asterids</taxon>
        <taxon>lamiids</taxon>
        <taxon>Gentianales</taxon>
        <taxon>Rubiaceae</taxon>
        <taxon>Ixoroideae</taxon>
        <taxon>Gardenieae complex</taxon>
        <taxon>Bertiereae - Coffeeae clade</taxon>
        <taxon>Coffeeae</taxon>
        <taxon>Coffea</taxon>
    </lineage>
</organism>
<feature type="region of interest" description="Disordered" evidence="6">
    <location>
        <begin position="1"/>
        <end position="21"/>
    </location>
</feature>
<evidence type="ECO:0000256" key="3">
    <source>
        <dbReference type="ARBA" id="ARBA00023163"/>
    </source>
</evidence>
<dbReference type="GO" id="GO:0000981">
    <property type="term" value="F:DNA-binding transcription factor activity, RNA polymerase II-specific"/>
    <property type="evidence" value="ECO:0007669"/>
    <property type="project" value="TreeGrafter"/>
</dbReference>
<dbReference type="GO" id="GO:0046983">
    <property type="term" value="F:protein dimerization activity"/>
    <property type="evidence" value="ECO:0007669"/>
    <property type="project" value="InterPro"/>
</dbReference>
<dbReference type="GO" id="GO:0050832">
    <property type="term" value="P:defense response to fungus"/>
    <property type="evidence" value="ECO:0007669"/>
    <property type="project" value="EnsemblPlants"/>
</dbReference>
<accession>A0A068TTE2</accession>
<evidence type="ECO:0000256" key="2">
    <source>
        <dbReference type="ARBA" id="ARBA00023015"/>
    </source>
</evidence>
<dbReference type="InParanoid" id="A0A068TTE2"/>
<keyword evidence="9" id="KW-1185">Reference proteome</keyword>
<evidence type="ECO:0000256" key="6">
    <source>
        <dbReference type="SAM" id="MobiDB-lite"/>
    </source>
</evidence>
<sequence length="174" mass="19619">MEQNPSSSKADRKTIERDRRNRMKTLYSKLTSLIPPQSREASSLPDQLEEATNYIKKMQIKLEKLKERRDFTNGTRLSSDTDTASAGLRLPHIDIQERGSALEVVLITKSDCQFMFTETIRLLHEEGAEVVNASFSVLGETIFHTVHCKIGESAPCSAAARISEKLKKFVYGDN</sequence>
<dbReference type="SUPFAM" id="SSF47459">
    <property type="entry name" value="HLH, helix-loop-helix DNA-binding domain"/>
    <property type="match status" value="1"/>
</dbReference>